<feature type="domain" description="Thioredoxin" evidence="3">
    <location>
        <begin position="499"/>
        <end position="660"/>
    </location>
</feature>
<proteinExistence type="predicted"/>
<dbReference type="Proteomes" id="UP000270673">
    <property type="component" value="Chromosome"/>
</dbReference>
<dbReference type="GO" id="GO:0016209">
    <property type="term" value="F:antioxidant activity"/>
    <property type="evidence" value="ECO:0007669"/>
    <property type="project" value="InterPro"/>
</dbReference>
<keyword evidence="5" id="KW-1185">Reference proteome</keyword>
<gene>
    <name evidence="4" type="ORF">D8S85_07280</name>
</gene>
<feature type="signal peptide" evidence="2">
    <location>
        <begin position="1"/>
        <end position="22"/>
    </location>
</feature>
<dbReference type="Gene3D" id="3.40.30.10">
    <property type="entry name" value="Glutaredoxin"/>
    <property type="match status" value="1"/>
</dbReference>
<organism evidence="4 5">
    <name type="scientific">Butyricimonas faecalis</name>
    <dbReference type="NCBI Taxonomy" id="2093856"/>
    <lineage>
        <taxon>Bacteria</taxon>
        <taxon>Pseudomonadati</taxon>
        <taxon>Bacteroidota</taxon>
        <taxon>Bacteroidia</taxon>
        <taxon>Bacteroidales</taxon>
        <taxon>Odoribacteraceae</taxon>
        <taxon>Butyricimonas</taxon>
    </lineage>
</organism>
<evidence type="ECO:0000313" key="4">
    <source>
        <dbReference type="EMBL" id="AZS29384.1"/>
    </source>
</evidence>
<keyword evidence="2" id="KW-0732">Signal</keyword>
<dbReference type="PANTHER" id="PTHR42852">
    <property type="entry name" value="THIOL:DISULFIDE INTERCHANGE PROTEIN DSBE"/>
    <property type="match status" value="1"/>
</dbReference>
<dbReference type="InterPro" id="IPR013766">
    <property type="entry name" value="Thioredoxin_domain"/>
</dbReference>
<reference evidence="4 5" key="1">
    <citation type="submission" date="2018-10" db="EMBL/GenBank/DDBJ databases">
        <title>Butyricimonas faecalis sp. nov., isolated from human faeces and emended description of the genus Butyricimonas.</title>
        <authorList>
            <person name="Le Roy T."/>
            <person name="Van der Smissen P."/>
            <person name="Paquot A."/>
            <person name="Delzenne N."/>
            <person name="Muccioli G."/>
            <person name="Collet J.-F."/>
            <person name="Cani P.D."/>
        </authorList>
    </citation>
    <scope>NUCLEOTIDE SEQUENCE [LARGE SCALE GENOMIC DNA]</scope>
    <source>
        <strain evidence="4 5">H184</strain>
    </source>
</reference>
<dbReference type="InterPro" id="IPR000866">
    <property type="entry name" value="AhpC/TSA"/>
</dbReference>
<dbReference type="AlphaFoldDB" id="A0A3Q9INE9"/>
<dbReference type="EMBL" id="CP032819">
    <property type="protein sequence ID" value="AZS29384.1"/>
    <property type="molecule type" value="Genomic_DNA"/>
</dbReference>
<dbReference type="OrthoDB" id="1120316at2"/>
<sequence length="660" mass="76513">MKKITLLGSIVILLLFTCVAKAQDRKPFHIIPLVPVVGQDVKFTYDNSLTSLAGEETIYGTIYYWENLRWRAEDLKLVKNDTAWEATCRVPENCALLSCKFYAGDKKDSGGRGTYTTMTFDKRGQNLPTAYMAWGMLRNKTLESLPGYCEEEAYIGDDIMRFWLNQQLMKDPGARKYVFYYAAKLLNQMIPGEKHEQMLSDVDFILNLPDADEETLLKALEVAKDIVKDSTKAVAIEARILKDYPDGILARDQEIWRIFRIMDADVKAPELEAFLKRFPTEKFQEIETETSSMYLGKIFQAVIYQAVIKRNDFSLLYKYIHDVPHLYLQTFYWHMVQVPLRTNQRTPEQVFPPAKAIYNELMTRPQAGSERVYSKREWKDYLLTRCKDMILKHAFVLDATGTSAEALELMEEIKEKYNFKSAEYNDQYVRLLEKNGYQSMVIPTIIASIREDAFTPEMLENLRKDYVKQHKNDKDFETYLASLKSQEKQQELQKHLQETMINKDIELFAMEDLNGKKVDLSKMKGKIIVLDFWATWCAPCKASLPGMQMSVNKYKDDPNVAFFFISTMETAADFKEQIRKFMKEHNYTLHVLCDNVNPKTKKRSAVYDTYAKAFKFSGIPHKLIIDGNGKLRWSINGYMGSPSALAEEMNLMIEMLKAAK</sequence>
<evidence type="ECO:0000313" key="5">
    <source>
        <dbReference type="Proteomes" id="UP000270673"/>
    </source>
</evidence>
<dbReference type="InterPro" id="IPR050553">
    <property type="entry name" value="Thioredoxin_ResA/DsbE_sf"/>
</dbReference>
<dbReference type="PANTHER" id="PTHR42852:SF13">
    <property type="entry name" value="PROTEIN DIPZ"/>
    <property type="match status" value="1"/>
</dbReference>
<evidence type="ECO:0000256" key="2">
    <source>
        <dbReference type="SAM" id="SignalP"/>
    </source>
</evidence>
<name>A0A3Q9INE9_9BACT</name>
<dbReference type="CDD" id="cd02966">
    <property type="entry name" value="TlpA_like_family"/>
    <property type="match status" value="1"/>
</dbReference>
<evidence type="ECO:0000256" key="1">
    <source>
        <dbReference type="ARBA" id="ARBA00023284"/>
    </source>
</evidence>
<dbReference type="Pfam" id="PF00578">
    <property type="entry name" value="AhpC-TSA"/>
    <property type="match status" value="1"/>
</dbReference>
<protein>
    <submittedName>
        <fullName evidence="4">TlpA family protein disulfide reductase</fullName>
    </submittedName>
</protein>
<evidence type="ECO:0000259" key="3">
    <source>
        <dbReference type="PROSITE" id="PS51352"/>
    </source>
</evidence>
<dbReference type="SUPFAM" id="SSF52833">
    <property type="entry name" value="Thioredoxin-like"/>
    <property type="match status" value="1"/>
</dbReference>
<dbReference type="RefSeq" id="WP_106480129.1">
    <property type="nucleotide sequence ID" value="NZ_CP032819.1"/>
</dbReference>
<keyword evidence="1" id="KW-0676">Redox-active center</keyword>
<dbReference type="KEGG" id="buy:D8S85_07280"/>
<feature type="chain" id="PRO_5018667024" evidence="2">
    <location>
        <begin position="23"/>
        <end position="660"/>
    </location>
</feature>
<dbReference type="InterPro" id="IPR036249">
    <property type="entry name" value="Thioredoxin-like_sf"/>
</dbReference>
<dbReference type="PROSITE" id="PS00194">
    <property type="entry name" value="THIOREDOXIN_1"/>
    <property type="match status" value="1"/>
</dbReference>
<dbReference type="InterPro" id="IPR017937">
    <property type="entry name" value="Thioredoxin_CS"/>
</dbReference>
<dbReference type="PROSITE" id="PS51352">
    <property type="entry name" value="THIOREDOXIN_2"/>
    <property type="match status" value="1"/>
</dbReference>
<accession>A0A3Q9INE9</accession>
<dbReference type="GO" id="GO:0016491">
    <property type="term" value="F:oxidoreductase activity"/>
    <property type="evidence" value="ECO:0007669"/>
    <property type="project" value="InterPro"/>
</dbReference>